<organism evidence="1 2">
    <name type="scientific">Capnocytophaga canimorsus</name>
    <dbReference type="NCBI Taxonomy" id="28188"/>
    <lineage>
        <taxon>Bacteria</taxon>
        <taxon>Pseudomonadati</taxon>
        <taxon>Bacteroidota</taxon>
        <taxon>Flavobacteriia</taxon>
        <taxon>Flavobacteriales</taxon>
        <taxon>Flavobacteriaceae</taxon>
        <taxon>Capnocytophaga</taxon>
    </lineage>
</organism>
<dbReference type="Proteomes" id="UP000044026">
    <property type="component" value="Unassembled WGS sequence"/>
</dbReference>
<proteinExistence type="predicted"/>
<protein>
    <submittedName>
        <fullName evidence="1">Uncharacterized protein</fullName>
    </submittedName>
</protein>
<dbReference type="AlphaFoldDB" id="A0A0B7H651"/>
<gene>
    <name evidence="1" type="ORF">CCAN12_560028</name>
</gene>
<dbReference type="Pfam" id="PF14093">
    <property type="entry name" value="DUF4271"/>
    <property type="match status" value="1"/>
</dbReference>
<dbReference type="EMBL" id="CDOE01000052">
    <property type="protein sequence ID" value="CEN34845.1"/>
    <property type="molecule type" value="Genomic_DNA"/>
</dbReference>
<reference evidence="1 2" key="1">
    <citation type="submission" date="2015-01" db="EMBL/GenBank/DDBJ databases">
        <authorList>
            <person name="Xiang T."/>
            <person name="Song Y."/>
            <person name="Huang L."/>
            <person name="Wang B."/>
            <person name="Wu P."/>
        </authorList>
    </citation>
    <scope>NUCLEOTIDE SEQUENCE [LARGE SCALE GENOMIC DNA]</scope>
    <source>
        <strain evidence="1 2">Cc12</strain>
    </source>
</reference>
<accession>A0A0B7H651</accession>
<dbReference type="InterPro" id="IPR025367">
    <property type="entry name" value="DUF4271"/>
</dbReference>
<sequence length="220" mass="26337">MEGIEIHTGVLPQWVFVVFLLIFSVLALMRASFPNRFTEFLKLPVNNRFVVIYEKKEKKIHIFTFISLVLQWISLSLLVYVWLLFYHVKLPFITGVDFLDLALLLLGFLGLKYFFQKNLIHLFDLRYFGKSYIYNRIIYSSYASFLTVILLFLVVYVQILNAYSFNFLFFILLIINLLSWFTFIKTNQLKIKPYLIYFILYLCTFEIAPYVFLMYGLEFV</sequence>
<name>A0A0B7H651_9FLAO</name>
<evidence type="ECO:0000313" key="2">
    <source>
        <dbReference type="Proteomes" id="UP000044026"/>
    </source>
</evidence>
<evidence type="ECO:0000313" key="1">
    <source>
        <dbReference type="EMBL" id="CEN34845.1"/>
    </source>
</evidence>